<dbReference type="InterPro" id="IPR016181">
    <property type="entry name" value="Acyl_CoA_acyltransferase"/>
</dbReference>
<organism evidence="4 5">
    <name type="scientific">Sphingomonas zeae</name>
    <dbReference type="NCBI Taxonomy" id="1646122"/>
    <lineage>
        <taxon>Bacteria</taxon>
        <taxon>Pseudomonadati</taxon>
        <taxon>Pseudomonadota</taxon>
        <taxon>Alphaproteobacteria</taxon>
        <taxon>Sphingomonadales</taxon>
        <taxon>Sphingomonadaceae</taxon>
        <taxon>Sphingomonas</taxon>
    </lineage>
</organism>
<protein>
    <submittedName>
        <fullName evidence="4">GNAT family N-acetyltransferase</fullName>
    </submittedName>
</protein>
<evidence type="ECO:0000313" key="4">
    <source>
        <dbReference type="EMBL" id="NUU47554.1"/>
    </source>
</evidence>
<dbReference type="Gene3D" id="3.40.630.30">
    <property type="match status" value="1"/>
</dbReference>
<name>A0A7Y6EFP3_9SPHN</name>
<dbReference type="PROSITE" id="PS51186">
    <property type="entry name" value="GNAT"/>
    <property type="match status" value="1"/>
</dbReference>
<keyword evidence="5" id="KW-1185">Reference proteome</keyword>
<keyword evidence="1 4" id="KW-0808">Transferase</keyword>
<sequence>MMEWRLRRAGPGDAPALSLVAAATFLETFAGTIAGPDMVRHCTLNSSPAKFDAWIADPACVATLAEHPDGAAPVGYTLLTSPDLPVETDARDIELRRIYTLSLTNGTGLGHRLMTMAIDDARARRRRRMLLGVLGINERARAFYEREGFALVGTRQFQVGDTVFDDVVYARNL</sequence>
<dbReference type="InterPro" id="IPR050832">
    <property type="entry name" value="Bact_Acetyltransf"/>
</dbReference>
<dbReference type="Proteomes" id="UP000536441">
    <property type="component" value="Unassembled WGS sequence"/>
</dbReference>
<feature type="domain" description="N-acetyltransferase" evidence="3">
    <location>
        <begin position="4"/>
        <end position="173"/>
    </location>
</feature>
<dbReference type="Pfam" id="PF00583">
    <property type="entry name" value="Acetyltransf_1"/>
    <property type="match status" value="1"/>
</dbReference>
<reference evidence="4 5" key="1">
    <citation type="submission" date="2020-05" db="EMBL/GenBank/DDBJ databases">
        <title>Genome Sequencing of Type Strains.</title>
        <authorList>
            <person name="Lemaire J.F."/>
            <person name="Inderbitzin P."/>
            <person name="Gregorio O.A."/>
            <person name="Collins S.B."/>
            <person name="Wespe N."/>
            <person name="Knight-Connoni V."/>
        </authorList>
    </citation>
    <scope>NUCLEOTIDE SEQUENCE [LARGE SCALE GENOMIC DNA]</scope>
    <source>
        <strain evidence="4 5">DSM 100049</strain>
    </source>
</reference>
<evidence type="ECO:0000259" key="3">
    <source>
        <dbReference type="PROSITE" id="PS51186"/>
    </source>
</evidence>
<accession>A0A7Y6EFP3</accession>
<dbReference type="InterPro" id="IPR000182">
    <property type="entry name" value="GNAT_dom"/>
</dbReference>
<comment type="caution">
    <text evidence="4">The sequence shown here is derived from an EMBL/GenBank/DDBJ whole genome shotgun (WGS) entry which is preliminary data.</text>
</comment>
<dbReference type="GO" id="GO:0016747">
    <property type="term" value="F:acyltransferase activity, transferring groups other than amino-acyl groups"/>
    <property type="evidence" value="ECO:0007669"/>
    <property type="project" value="InterPro"/>
</dbReference>
<evidence type="ECO:0000313" key="5">
    <source>
        <dbReference type="Proteomes" id="UP000536441"/>
    </source>
</evidence>
<evidence type="ECO:0000256" key="2">
    <source>
        <dbReference type="ARBA" id="ARBA00023315"/>
    </source>
</evidence>
<gene>
    <name evidence="4" type="ORF">HP438_11260</name>
</gene>
<proteinExistence type="predicted"/>
<dbReference type="SUPFAM" id="SSF55729">
    <property type="entry name" value="Acyl-CoA N-acyltransferases (Nat)"/>
    <property type="match status" value="1"/>
</dbReference>
<evidence type="ECO:0000256" key="1">
    <source>
        <dbReference type="ARBA" id="ARBA00022679"/>
    </source>
</evidence>
<dbReference type="EMBL" id="JABMCH010000064">
    <property type="protein sequence ID" value="NUU47554.1"/>
    <property type="molecule type" value="Genomic_DNA"/>
</dbReference>
<keyword evidence="2" id="KW-0012">Acyltransferase</keyword>
<dbReference type="PANTHER" id="PTHR43877">
    <property type="entry name" value="AMINOALKYLPHOSPHONATE N-ACETYLTRANSFERASE-RELATED-RELATED"/>
    <property type="match status" value="1"/>
</dbReference>
<dbReference type="AlphaFoldDB" id="A0A7Y6EFP3"/>